<dbReference type="InterPro" id="IPR006694">
    <property type="entry name" value="Fatty_acid_hydroxylase"/>
</dbReference>
<protein>
    <submittedName>
        <fullName evidence="8">Fatty acid hydroxylase</fullName>
    </submittedName>
</protein>
<dbReference type="STRING" id="210143.A0A1R3G9T0"/>
<comment type="similarity">
    <text evidence="2">Belongs to the sterol desaturase family.</text>
</comment>
<proteinExistence type="inferred from homology"/>
<evidence type="ECO:0000259" key="7">
    <source>
        <dbReference type="Pfam" id="PF04116"/>
    </source>
</evidence>
<feature type="transmembrane region" description="Helical" evidence="6">
    <location>
        <begin position="93"/>
        <end position="115"/>
    </location>
</feature>
<gene>
    <name evidence="8" type="ORF">CCACVL1_27550</name>
</gene>
<dbReference type="GO" id="GO:0008610">
    <property type="term" value="P:lipid biosynthetic process"/>
    <property type="evidence" value="ECO:0007669"/>
    <property type="project" value="InterPro"/>
</dbReference>
<dbReference type="EMBL" id="AWWV01014875">
    <property type="protein sequence ID" value="OMO54811.1"/>
    <property type="molecule type" value="Genomic_DNA"/>
</dbReference>
<evidence type="ECO:0000256" key="3">
    <source>
        <dbReference type="ARBA" id="ARBA00022692"/>
    </source>
</evidence>
<dbReference type="AlphaFoldDB" id="A0A1R3G9T0"/>
<dbReference type="InterPro" id="IPR050307">
    <property type="entry name" value="Sterol_Desaturase_Related"/>
</dbReference>
<evidence type="ECO:0000256" key="4">
    <source>
        <dbReference type="ARBA" id="ARBA00022989"/>
    </source>
</evidence>
<dbReference type="PANTHER" id="PTHR11863">
    <property type="entry name" value="STEROL DESATURASE"/>
    <property type="match status" value="1"/>
</dbReference>
<keyword evidence="4 6" id="KW-1133">Transmembrane helix</keyword>
<keyword evidence="3 6" id="KW-0812">Transmembrane</keyword>
<dbReference type="OMA" id="RTSIYFY"/>
<evidence type="ECO:0000256" key="6">
    <source>
        <dbReference type="SAM" id="Phobius"/>
    </source>
</evidence>
<sequence length="263" mass="30137">MDALGFLLSDEFLGAVMPVIVYWVYSGFYIVLEPYCHNYRLHSKQDEDQKNLVSKSTAVKGVLLQHFLQATVALFIFVVTGPSETEPSTKESSSFMVIVKQIIIAMLVMDTYQYFVHRLLHHNKFLYRRLHSIHHRLVVPYGFGANYSDPFEAFLFDTVSGALSFLISGMSARTSIYFYSLATIKSVDDHCGLVIPGNPFHILFRNNTAYHDLHHQLHGGKYNFSHPFFIMWDKIMGTHMPFTLVKRVEGGFEAILAKDVKEK</sequence>
<evidence type="ECO:0000256" key="5">
    <source>
        <dbReference type="ARBA" id="ARBA00023136"/>
    </source>
</evidence>
<reference evidence="8 9" key="1">
    <citation type="submission" date="2013-09" db="EMBL/GenBank/DDBJ databases">
        <title>Corchorus capsularis genome sequencing.</title>
        <authorList>
            <person name="Alam M."/>
            <person name="Haque M.S."/>
            <person name="Islam M.S."/>
            <person name="Emdad E.M."/>
            <person name="Islam M.M."/>
            <person name="Ahmed B."/>
            <person name="Halim A."/>
            <person name="Hossen Q.M.M."/>
            <person name="Hossain M.Z."/>
            <person name="Ahmed R."/>
            <person name="Khan M.M."/>
            <person name="Islam R."/>
            <person name="Rashid M.M."/>
            <person name="Khan S.A."/>
            <person name="Rahman M.S."/>
            <person name="Alam M."/>
        </authorList>
    </citation>
    <scope>NUCLEOTIDE SEQUENCE [LARGE SCALE GENOMIC DNA]</scope>
    <source>
        <strain evidence="9">cv. CVL-1</strain>
        <tissue evidence="8">Whole seedling</tissue>
    </source>
</reference>
<dbReference type="GO" id="GO:0005506">
    <property type="term" value="F:iron ion binding"/>
    <property type="evidence" value="ECO:0007669"/>
    <property type="project" value="InterPro"/>
</dbReference>
<comment type="caution">
    <text evidence="8">The sequence shown here is derived from an EMBL/GenBank/DDBJ whole genome shotgun (WGS) entry which is preliminary data.</text>
</comment>
<dbReference type="OrthoDB" id="408954at2759"/>
<dbReference type="GO" id="GO:0016491">
    <property type="term" value="F:oxidoreductase activity"/>
    <property type="evidence" value="ECO:0007669"/>
    <property type="project" value="InterPro"/>
</dbReference>
<evidence type="ECO:0000256" key="1">
    <source>
        <dbReference type="ARBA" id="ARBA00004370"/>
    </source>
</evidence>
<accession>A0A1R3G9T0</accession>
<feature type="domain" description="Fatty acid hydroxylase" evidence="7">
    <location>
        <begin position="103"/>
        <end position="238"/>
    </location>
</feature>
<organism evidence="8 9">
    <name type="scientific">Corchorus capsularis</name>
    <name type="common">Jute</name>
    <dbReference type="NCBI Taxonomy" id="210143"/>
    <lineage>
        <taxon>Eukaryota</taxon>
        <taxon>Viridiplantae</taxon>
        <taxon>Streptophyta</taxon>
        <taxon>Embryophyta</taxon>
        <taxon>Tracheophyta</taxon>
        <taxon>Spermatophyta</taxon>
        <taxon>Magnoliopsida</taxon>
        <taxon>eudicotyledons</taxon>
        <taxon>Gunneridae</taxon>
        <taxon>Pentapetalae</taxon>
        <taxon>rosids</taxon>
        <taxon>malvids</taxon>
        <taxon>Malvales</taxon>
        <taxon>Malvaceae</taxon>
        <taxon>Grewioideae</taxon>
        <taxon>Apeibeae</taxon>
        <taxon>Corchorus</taxon>
    </lineage>
</organism>
<dbReference type="GO" id="GO:0016020">
    <property type="term" value="C:membrane"/>
    <property type="evidence" value="ECO:0007669"/>
    <property type="project" value="UniProtKB-SubCell"/>
</dbReference>
<evidence type="ECO:0000256" key="2">
    <source>
        <dbReference type="ARBA" id="ARBA00009324"/>
    </source>
</evidence>
<evidence type="ECO:0000313" key="8">
    <source>
        <dbReference type="EMBL" id="OMO54811.1"/>
    </source>
</evidence>
<feature type="transmembrane region" description="Helical" evidence="6">
    <location>
        <begin position="12"/>
        <end position="32"/>
    </location>
</feature>
<keyword evidence="5 6" id="KW-0472">Membrane</keyword>
<keyword evidence="9" id="KW-1185">Reference proteome</keyword>
<comment type="subcellular location">
    <subcellularLocation>
        <location evidence="1">Membrane</location>
    </subcellularLocation>
</comment>
<dbReference type="Gramene" id="OMO54811">
    <property type="protein sequence ID" value="OMO54811"/>
    <property type="gene ID" value="CCACVL1_27550"/>
</dbReference>
<name>A0A1R3G9T0_COCAP</name>
<feature type="transmembrane region" description="Helical" evidence="6">
    <location>
        <begin position="62"/>
        <end position="81"/>
    </location>
</feature>
<dbReference type="Pfam" id="PF04116">
    <property type="entry name" value="FA_hydroxylase"/>
    <property type="match status" value="1"/>
</dbReference>
<dbReference type="Proteomes" id="UP000188268">
    <property type="component" value="Unassembled WGS sequence"/>
</dbReference>
<evidence type="ECO:0000313" key="9">
    <source>
        <dbReference type="Proteomes" id="UP000188268"/>
    </source>
</evidence>